<evidence type="ECO:0000313" key="10">
    <source>
        <dbReference type="Proteomes" id="UP000190776"/>
    </source>
</evidence>
<dbReference type="Proteomes" id="UP000190776">
    <property type="component" value="Unassembled WGS sequence"/>
</dbReference>
<feature type="transmembrane region" description="Helical" evidence="7">
    <location>
        <begin position="254"/>
        <end position="272"/>
    </location>
</feature>
<comment type="subcellular location">
    <subcellularLocation>
        <location evidence="1">Membrane</location>
        <topology evidence="1">Peripheral membrane protein</topology>
    </subcellularLocation>
</comment>
<feature type="compositionally biased region" description="Low complexity" evidence="6">
    <location>
        <begin position="193"/>
        <end position="214"/>
    </location>
</feature>
<name>A0A1S8B2Z8_9PEZI</name>
<keyword evidence="7" id="KW-1133">Transmembrane helix</keyword>
<feature type="compositionally biased region" description="Basic and acidic residues" evidence="6">
    <location>
        <begin position="56"/>
        <end position="71"/>
    </location>
</feature>
<keyword evidence="7" id="KW-0812">Transmembrane</keyword>
<feature type="region of interest" description="Disordered" evidence="6">
    <location>
        <begin position="1"/>
        <end position="172"/>
    </location>
</feature>
<feature type="domain" description="LITAF" evidence="8">
    <location>
        <begin position="213"/>
        <end position="294"/>
    </location>
</feature>
<feature type="compositionally biased region" description="Low complexity" evidence="6">
    <location>
        <begin position="87"/>
        <end position="118"/>
    </location>
</feature>
<dbReference type="AlphaFoldDB" id="A0A1S8B2Z8"/>
<feature type="region of interest" description="Disordered" evidence="6">
    <location>
        <begin position="193"/>
        <end position="215"/>
    </location>
</feature>
<reference evidence="9 10" key="1">
    <citation type="submission" date="2017-01" db="EMBL/GenBank/DDBJ databases">
        <title>Draft genome sequence of Diplodia seriata F98.1, a fungal species involved in grapevine trunk diseases.</title>
        <authorList>
            <person name="Robert-Siegwald G."/>
            <person name="Vallet J."/>
            <person name="Abou-Mansour E."/>
            <person name="Xu J."/>
            <person name="Rey P."/>
            <person name="Bertsch C."/>
            <person name="Rego C."/>
            <person name="Larignon P."/>
            <person name="Fontaine F."/>
            <person name="Lebrun M.-H."/>
        </authorList>
    </citation>
    <scope>NUCLEOTIDE SEQUENCE [LARGE SCALE GENOMIC DNA]</scope>
    <source>
        <strain evidence="9 10">F98.1</strain>
    </source>
</reference>
<feature type="compositionally biased region" description="Polar residues" evidence="6">
    <location>
        <begin position="162"/>
        <end position="172"/>
    </location>
</feature>
<dbReference type="OrthoDB" id="5599753at2759"/>
<dbReference type="InterPro" id="IPR006629">
    <property type="entry name" value="LITAF"/>
</dbReference>
<dbReference type="STRING" id="420778.A0A1S8B2Z8"/>
<evidence type="ECO:0000256" key="1">
    <source>
        <dbReference type="ARBA" id="ARBA00004170"/>
    </source>
</evidence>
<gene>
    <name evidence="9" type="ORF">BK809_0006082</name>
</gene>
<evidence type="ECO:0000256" key="7">
    <source>
        <dbReference type="SAM" id="Phobius"/>
    </source>
</evidence>
<evidence type="ECO:0000313" key="9">
    <source>
        <dbReference type="EMBL" id="OMP81774.1"/>
    </source>
</evidence>
<keyword evidence="3" id="KW-0479">Metal-binding</keyword>
<accession>A0A1S8B2Z8</accession>
<organism evidence="9 10">
    <name type="scientific">Diplodia seriata</name>
    <dbReference type="NCBI Taxonomy" id="420778"/>
    <lineage>
        <taxon>Eukaryota</taxon>
        <taxon>Fungi</taxon>
        <taxon>Dikarya</taxon>
        <taxon>Ascomycota</taxon>
        <taxon>Pezizomycotina</taxon>
        <taxon>Dothideomycetes</taxon>
        <taxon>Dothideomycetes incertae sedis</taxon>
        <taxon>Botryosphaeriales</taxon>
        <taxon>Botryosphaeriaceae</taxon>
        <taxon>Diplodia</taxon>
    </lineage>
</organism>
<protein>
    <recommendedName>
        <fullName evidence="8">LITAF domain-containing protein</fullName>
    </recommendedName>
</protein>
<dbReference type="EMBL" id="MSZU01000114">
    <property type="protein sequence ID" value="OMP81774.1"/>
    <property type="molecule type" value="Genomic_DNA"/>
</dbReference>
<evidence type="ECO:0000256" key="2">
    <source>
        <dbReference type="ARBA" id="ARBA00005975"/>
    </source>
</evidence>
<keyword evidence="5 7" id="KW-0472">Membrane</keyword>
<dbReference type="InterPro" id="IPR037519">
    <property type="entry name" value="LITAF_fam"/>
</dbReference>
<comment type="caution">
    <text evidence="9">The sequence shown here is derived from an EMBL/GenBank/DDBJ whole genome shotgun (WGS) entry which is preliminary data.</text>
</comment>
<sequence length="304" mass="32536">MEKQQTGGMSPAVPLPSSFIPTAMEPAAPPYDDDKPKAPPAPQDEEKPSVAAAEQAEEKIPVDEDVAHERPAAVSAPLSDEKVPVEPQLAPHPSPSAAQASPALSSYPSSPYLATATTTPPPRMSIISAPDTDRPPSSVAMGNYAHDPSQQQQPAPMYPDHTGSTSPGHQQYTIQPDHAYQQPPYDHQNQYYAQQGHQQQPQQPQQPQAPGSQQYRTATPIANLARSPAPVDCPACAHRALTVTNYQTGNTTHAWAFGVCICLCLGCIPYLISGTKDVQHKCGKCGVLLATWHRSGSTEVHMHA</sequence>
<proteinExistence type="inferred from homology"/>
<evidence type="ECO:0000256" key="3">
    <source>
        <dbReference type="ARBA" id="ARBA00022723"/>
    </source>
</evidence>
<dbReference type="GO" id="GO:0016020">
    <property type="term" value="C:membrane"/>
    <property type="evidence" value="ECO:0007669"/>
    <property type="project" value="UniProtKB-SubCell"/>
</dbReference>
<dbReference type="GO" id="GO:0008270">
    <property type="term" value="F:zinc ion binding"/>
    <property type="evidence" value="ECO:0007669"/>
    <property type="project" value="TreeGrafter"/>
</dbReference>
<dbReference type="PANTHER" id="PTHR23292:SF6">
    <property type="entry name" value="FI16602P1-RELATED"/>
    <property type="match status" value="1"/>
</dbReference>
<dbReference type="Pfam" id="PF10601">
    <property type="entry name" value="zf-LITAF-like"/>
    <property type="match status" value="1"/>
</dbReference>
<dbReference type="PROSITE" id="PS51837">
    <property type="entry name" value="LITAF"/>
    <property type="match status" value="1"/>
</dbReference>
<evidence type="ECO:0000256" key="4">
    <source>
        <dbReference type="ARBA" id="ARBA00022833"/>
    </source>
</evidence>
<keyword evidence="4" id="KW-0862">Zinc</keyword>
<dbReference type="SMART" id="SM00714">
    <property type="entry name" value="LITAF"/>
    <property type="match status" value="1"/>
</dbReference>
<comment type="similarity">
    <text evidence="2">Belongs to the CDIP1/LITAF family.</text>
</comment>
<dbReference type="PANTHER" id="PTHR23292">
    <property type="entry name" value="LIPOPOLYSACCHARIDE-INDUCED TUMOR NECROSIS FACTOR-ALPHA FACTOR"/>
    <property type="match status" value="1"/>
</dbReference>
<evidence type="ECO:0000256" key="5">
    <source>
        <dbReference type="ARBA" id="ARBA00023136"/>
    </source>
</evidence>
<evidence type="ECO:0000256" key="6">
    <source>
        <dbReference type="SAM" id="MobiDB-lite"/>
    </source>
</evidence>
<evidence type="ECO:0000259" key="8">
    <source>
        <dbReference type="PROSITE" id="PS51837"/>
    </source>
</evidence>